<feature type="transmembrane region" description="Helical" evidence="1">
    <location>
        <begin position="34"/>
        <end position="56"/>
    </location>
</feature>
<dbReference type="OrthoDB" id="5864998at2759"/>
<reference evidence="3 4" key="1">
    <citation type="submission" date="2018-11" db="EMBL/GenBank/DDBJ databases">
        <authorList>
            <consortium name="Pathogen Informatics"/>
        </authorList>
    </citation>
    <scope>NUCLEOTIDE SEQUENCE [LARGE SCALE GENOMIC DNA]</scope>
</reference>
<dbReference type="EMBL" id="UYYB01034461">
    <property type="protein sequence ID" value="VDM74162.1"/>
    <property type="molecule type" value="Genomic_DNA"/>
</dbReference>
<feature type="transmembrane region" description="Helical" evidence="1">
    <location>
        <begin position="6"/>
        <end position="27"/>
    </location>
</feature>
<protein>
    <recommendedName>
        <fullName evidence="2">7TM GPCR serpentine receptor class x (Srx) domain-containing protein</fullName>
    </recommendedName>
</protein>
<dbReference type="InterPro" id="IPR019430">
    <property type="entry name" value="7TM_GPCR_serpentine_rcpt_Srx"/>
</dbReference>
<organism evidence="3 4">
    <name type="scientific">Strongylus vulgaris</name>
    <name type="common">Blood worm</name>
    <dbReference type="NCBI Taxonomy" id="40348"/>
    <lineage>
        <taxon>Eukaryota</taxon>
        <taxon>Metazoa</taxon>
        <taxon>Ecdysozoa</taxon>
        <taxon>Nematoda</taxon>
        <taxon>Chromadorea</taxon>
        <taxon>Rhabditida</taxon>
        <taxon>Rhabditina</taxon>
        <taxon>Rhabditomorpha</taxon>
        <taxon>Strongyloidea</taxon>
        <taxon>Strongylidae</taxon>
        <taxon>Strongylus</taxon>
    </lineage>
</organism>
<proteinExistence type="predicted"/>
<sequence>MSVTFIYAAYPLLQLGVVYNRVTALFLPYKYDKMCPIASAWVFIIVGSFYGTYAIAQQLF</sequence>
<keyword evidence="1" id="KW-1133">Transmembrane helix</keyword>
<accession>A0A3P7L437</accession>
<feature type="domain" description="7TM GPCR serpentine receptor class x (Srx)" evidence="2">
    <location>
        <begin position="3"/>
        <end position="53"/>
    </location>
</feature>
<evidence type="ECO:0000256" key="1">
    <source>
        <dbReference type="SAM" id="Phobius"/>
    </source>
</evidence>
<evidence type="ECO:0000259" key="2">
    <source>
        <dbReference type="Pfam" id="PF10328"/>
    </source>
</evidence>
<dbReference type="Pfam" id="PF10328">
    <property type="entry name" value="7TM_GPCR_Srx"/>
    <property type="match status" value="1"/>
</dbReference>
<keyword evidence="1" id="KW-0472">Membrane</keyword>
<dbReference type="Proteomes" id="UP000270094">
    <property type="component" value="Unassembled WGS sequence"/>
</dbReference>
<keyword evidence="4" id="KW-1185">Reference proteome</keyword>
<keyword evidence="1" id="KW-0812">Transmembrane</keyword>
<feature type="non-terminal residue" evidence="3">
    <location>
        <position position="60"/>
    </location>
</feature>
<gene>
    <name evidence="3" type="ORF">SVUK_LOCUS9160</name>
</gene>
<evidence type="ECO:0000313" key="4">
    <source>
        <dbReference type="Proteomes" id="UP000270094"/>
    </source>
</evidence>
<name>A0A3P7L437_STRVU</name>
<dbReference type="AlphaFoldDB" id="A0A3P7L437"/>
<evidence type="ECO:0000313" key="3">
    <source>
        <dbReference type="EMBL" id="VDM74162.1"/>
    </source>
</evidence>